<dbReference type="Pfam" id="PF12923">
    <property type="entry name" value="RRP7"/>
    <property type="match status" value="1"/>
</dbReference>
<gene>
    <name evidence="5" type="ORF">MBM_04665</name>
</gene>
<dbReference type="HOGENOM" id="CLU_036234_1_1_1"/>
<dbReference type="EMBL" id="JH921437">
    <property type="protein sequence ID" value="EKD17088.1"/>
    <property type="molecule type" value="Genomic_DNA"/>
</dbReference>
<feature type="compositionally biased region" description="Basic and acidic residues" evidence="2">
    <location>
        <begin position="238"/>
        <end position="257"/>
    </location>
</feature>
<accession>K1X8R8</accession>
<evidence type="ECO:0000313" key="6">
    <source>
        <dbReference type="Proteomes" id="UP000006753"/>
    </source>
</evidence>
<dbReference type="KEGG" id="mbe:MBM_04665"/>
<organism evidence="5 6">
    <name type="scientific">Marssonina brunnea f. sp. multigermtubi (strain MB_m1)</name>
    <name type="common">Marssonina leaf spot fungus</name>
    <dbReference type="NCBI Taxonomy" id="1072389"/>
    <lineage>
        <taxon>Eukaryota</taxon>
        <taxon>Fungi</taxon>
        <taxon>Dikarya</taxon>
        <taxon>Ascomycota</taxon>
        <taxon>Pezizomycotina</taxon>
        <taxon>Leotiomycetes</taxon>
        <taxon>Helotiales</taxon>
        <taxon>Drepanopezizaceae</taxon>
        <taxon>Drepanopeziza</taxon>
    </lineage>
</organism>
<evidence type="ECO:0000313" key="5">
    <source>
        <dbReference type="EMBL" id="EKD17088.1"/>
    </source>
</evidence>
<dbReference type="InParanoid" id="K1X8R8"/>
<dbReference type="eggNOG" id="KOG4008">
    <property type="taxonomic scope" value="Eukaryota"/>
</dbReference>
<evidence type="ECO:0000259" key="3">
    <source>
        <dbReference type="Pfam" id="PF12923"/>
    </source>
</evidence>
<protein>
    <submittedName>
        <fullName evidence="5">Meiotic recombination protein DMC1</fullName>
    </submittedName>
</protein>
<dbReference type="InterPro" id="IPR040446">
    <property type="entry name" value="RRP7"/>
</dbReference>
<name>K1X8R8_MARBU</name>
<dbReference type="FunCoup" id="K1X8R8">
    <property type="interactions" value="232"/>
</dbReference>
<proteinExistence type="inferred from homology"/>
<feature type="compositionally biased region" description="Low complexity" evidence="2">
    <location>
        <begin position="84"/>
        <end position="97"/>
    </location>
</feature>
<reference evidence="5 6" key="1">
    <citation type="journal article" date="2012" name="BMC Genomics">
        <title>Sequencing the genome of Marssonina brunnea reveals fungus-poplar co-evolution.</title>
        <authorList>
            <person name="Zhu S."/>
            <person name="Cao Y.-Z."/>
            <person name="Jiang C."/>
            <person name="Tan B.-Y."/>
            <person name="Wang Z."/>
            <person name="Feng S."/>
            <person name="Zhang L."/>
            <person name="Su X.-H."/>
            <person name="Brejova B."/>
            <person name="Vinar T."/>
            <person name="Xu M."/>
            <person name="Wang M.-X."/>
            <person name="Zhang S.-G."/>
            <person name="Huang M.-R."/>
            <person name="Wu R."/>
            <person name="Zhou Y."/>
        </authorList>
    </citation>
    <scope>NUCLEOTIDE SEQUENCE [LARGE SCALE GENOMIC DNA]</scope>
    <source>
        <strain evidence="5 6">MB_m1</strain>
    </source>
</reference>
<evidence type="ECO:0000256" key="1">
    <source>
        <dbReference type="ARBA" id="ARBA00006110"/>
    </source>
</evidence>
<dbReference type="GeneID" id="18760600"/>
<dbReference type="OMA" id="GIHKWIA"/>
<dbReference type="InterPro" id="IPR024326">
    <property type="entry name" value="RRP7_C"/>
</dbReference>
<dbReference type="InterPro" id="IPR040447">
    <property type="entry name" value="RRM_Rrp7"/>
</dbReference>
<dbReference type="RefSeq" id="XP_007292554.1">
    <property type="nucleotide sequence ID" value="XM_007292492.1"/>
</dbReference>
<dbReference type="GO" id="GO:0006364">
    <property type="term" value="P:rRNA processing"/>
    <property type="evidence" value="ECO:0007669"/>
    <property type="project" value="TreeGrafter"/>
</dbReference>
<feature type="region of interest" description="Disordered" evidence="2">
    <location>
        <begin position="227"/>
        <end position="257"/>
    </location>
</feature>
<feature type="region of interest" description="Disordered" evidence="2">
    <location>
        <begin position="274"/>
        <end position="306"/>
    </location>
</feature>
<evidence type="ECO:0000259" key="4">
    <source>
        <dbReference type="Pfam" id="PF17799"/>
    </source>
</evidence>
<dbReference type="PANTHER" id="PTHR13191:SF0">
    <property type="entry name" value="RIBOSOMAL RNA-PROCESSING PROTEIN 7 HOMOLOG A-RELATED"/>
    <property type="match status" value="1"/>
</dbReference>
<dbReference type="Gene3D" id="6.10.250.1770">
    <property type="match status" value="1"/>
</dbReference>
<dbReference type="GO" id="GO:0032545">
    <property type="term" value="C:CURI complex"/>
    <property type="evidence" value="ECO:0007669"/>
    <property type="project" value="TreeGrafter"/>
</dbReference>
<dbReference type="OrthoDB" id="5390at2759"/>
<keyword evidence="6" id="KW-1185">Reference proteome</keyword>
<dbReference type="STRING" id="1072389.K1X8R8"/>
<feature type="domain" description="Rrp7 RRM-like N-terminal" evidence="4">
    <location>
        <begin position="6"/>
        <end position="178"/>
    </location>
</feature>
<dbReference type="GO" id="GO:0034456">
    <property type="term" value="C:UTP-C complex"/>
    <property type="evidence" value="ECO:0007669"/>
    <property type="project" value="TreeGrafter"/>
</dbReference>
<feature type="domain" description="Ribosomal RNA-processing protein 7 C-terminal" evidence="3">
    <location>
        <begin position="182"/>
        <end position="305"/>
    </location>
</feature>
<dbReference type="PANTHER" id="PTHR13191">
    <property type="entry name" value="RIBOSOMAL RNA PROCESSING PROTEIN 7-RELATED"/>
    <property type="match status" value="1"/>
</dbReference>
<sequence>MSKIGEYTVLPLTILSTPAYPKPATHTLYLRRHAPKTPTANDSRSLFLVNVPIDSTSAHIRAVIVSLLGAGRFESVSFEHDTKTQATPPTPVQAQPTNKKRKRGDVDTVPEELPYIWDRKLRRSGSTAVVLLVDERSVENALKAARKISRSGKERSRPVWGGDGVTDVPELGSRRYAAHQELRYPSREELQRNVDSFITRFNALEEAKAKEAKRARNVPDADGFVTVVRGGSRTGPARVEDAERKRAEMEAKERERREGLRTGGFYRFQVRERRKEEQGELVKRFEEDRRRVGEMKERRGRFRPEK</sequence>
<dbReference type="CDD" id="cd12950">
    <property type="entry name" value="RRP7_Rrp7p"/>
    <property type="match status" value="1"/>
</dbReference>
<dbReference type="Proteomes" id="UP000006753">
    <property type="component" value="Unassembled WGS sequence"/>
</dbReference>
<dbReference type="CDD" id="cd12293">
    <property type="entry name" value="dRRM_Rrp7p"/>
    <property type="match status" value="1"/>
</dbReference>
<dbReference type="GO" id="GO:0000028">
    <property type="term" value="P:ribosomal small subunit assembly"/>
    <property type="evidence" value="ECO:0007669"/>
    <property type="project" value="TreeGrafter"/>
</dbReference>
<evidence type="ECO:0000256" key="2">
    <source>
        <dbReference type="SAM" id="MobiDB-lite"/>
    </source>
</evidence>
<comment type="similarity">
    <text evidence="1">Belongs to the RRP7 family.</text>
</comment>
<dbReference type="Pfam" id="PF17799">
    <property type="entry name" value="RRM_Rrp7"/>
    <property type="match status" value="1"/>
</dbReference>
<feature type="region of interest" description="Disordered" evidence="2">
    <location>
        <begin position="79"/>
        <end position="106"/>
    </location>
</feature>
<dbReference type="AlphaFoldDB" id="K1X8R8"/>